<feature type="non-terminal residue" evidence="1">
    <location>
        <position position="1"/>
    </location>
</feature>
<evidence type="ECO:0000313" key="2">
    <source>
        <dbReference type="Proteomes" id="UP000320048"/>
    </source>
</evidence>
<dbReference type="Proteomes" id="UP000320048">
    <property type="component" value="Unassembled WGS sequence"/>
</dbReference>
<evidence type="ECO:0008006" key="3">
    <source>
        <dbReference type="Google" id="ProtNLM"/>
    </source>
</evidence>
<proteinExistence type="predicted"/>
<name>A0A537JL16_9BACT</name>
<gene>
    <name evidence="1" type="ORF">E6H04_02180</name>
</gene>
<organism evidence="1 2">
    <name type="scientific">Candidatus Segetimicrobium genomatis</name>
    <dbReference type="NCBI Taxonomy" id="2569760"/>
    <lineage>
        <taxon>Bacteria</taxon>
        <taxon>Bacillati</taxon>
        <taxon>Candidatus Sysuimicrobiota</taxon>
        <taxon>Candidatus Sysuimicrobiia</taxon>
        <taxon>Candidatus Sysuimicrobiales</taxon>
        <taxon>Candidatus Segetimicrobiaceae</taxon>
        <taxon>Candidatus Segetimicrobium</taxon>
    </lineage>
</organism>
<comment type="caution">
    <text evidence="1">The sequence shown here is derived from an EMBL/GenBank/DDBJ whole genome shotgun (WGS) entry which is preliminary data.</text>
</comment>
<dbReference type="EMBL" id="VBAO01000058">
    <property type="protein sequence ID" value="TMI83836.1"/>
    <property type="molecule type" value="Genomic_DNA"/>
</dbReference>
<dbReference type="AlphaFoldDB" id="A0A537JL16"/>
<protein>
    <recommendedName>
        <fullName evidence="3">YncE family protein</fullName>
    </recommendedName>
</protein>
<accession>A0A537JL16</accession>
<dbReference type="Pfam" id="PF08309">
    <property type="entry name" value="LVIVD"/>
    <property type="match status" value="4"/>
</dbReference>
<evidence type="ECO:0000313" key="1">
    <source>
        <dbReference type="EMBL" id="TMI83836.1"/>
    </source>
</evidence>
<sequence length="368" mass="40572">QARGFSRIGYLDLPGGGQVVVEGEYAYIGHMRPPHGTSIVDVRDPRRPHLVSQINVPNEIHSHKVRVANGFMLVNNERFPPGDASRSPVVGLRIFDVADPSRPREVGFFPTSGRGVHRFDLQGTLAFVSTEWEGFRSNILAILDISDPPRPSLVGRWWLPGQEGPASGEHYWVHLALARGTRAYAACGRAGAVIVDVSDPRRPAAVGGAAWNPPYTSPTHTFLPVPHLIRNRRFAVVTDEDVTDDVLEDPPAFMWVLDITNEARPVPVATYQVDPEGLARPGRRFGAHQPWEHIRDDSIVFLAWFGGGVRAVDISNPYAPREVGYYVPPPATGRDVPQTNDVFVDRRGLVFAIDRDEGLSVLEFAPPS</sequence>
<reference evidence="1 2" key="1">
    <citation type="journal article" date="2019" name="Nat. Microbiol.">
        <title>Mediterranean grassland soil C-N compound turnover is dependent on rainfall and depth, and is mediated by genomically divergent microorganisms.</title>
        <authorList>
            <person name="Diamond S."/>
            <person name="Andeer P.F."/>
            <person name="Li Z."/>
            <person name="Crits-Christoph A."/>
            <person name="Burstein D."/>
            <person name="Anantharaman K."/>
            <person name="Lane K.R."/>
            <person name="Thomas B.C."/>
            <person name="Pan C."/>
            <person name="Northen T.R."/>
            <person name="Banfield J.F."/>
        </authorList>
    </citation>
    <scope>NUCLEOTIDE SEQUENCE [LARGE SCALE GENOMIC DNA]</scope>
    <source>
        <strain evidence="1">NP_7</strain>
    </source>
</reference>
<dbReference type="InterPro" id="IPR013211">
    <property type="entry name" value="LVIVD"/>
</dbReference>